<feature type="compositionally biased region" description="Basic and acidic residues" evidence="1">
    <location>
        <begin position="72"/>
        <end position="91"/>
    </location>
</feature>
<organism evidence="2 3">
    <name type="scientific">Corynebacterium deserti GIMN1.010</name>
    <dbReference type="NCBI Taxonomy" id="931089"/>
    <lineage>
        <taxon>Bacteria</taxon>
        <taxon>Bacillati</taxon>
        <taxon>Actinomycetota</taxon>
        <taxon>Actinomycetes</taxon>
        <taxon>Mycobacteriales</taxon>
        <taxon>Corynebacteriaceae</taxon>
        <taxon>Corynebacterium</taxon>
    </lineage>
</organism>
<dbReference type="Proteomes" id="UP000068067">
    <property type="component" value="Plasmid pCdes2"/>
</dbReference>
<geneLocation type="plasmid" evidence="2 3">
    <name>pCdes2</name>
</geneLocation>
<keyword evidence="3" id="KW-1185">Reference proteome</keyword>
<dbReference type="AlphaFoldDB" id="A0A0M4CLU8"/>
<proteinExistence type="predicted"/>
<protein>
    <submittedName>
        <fullName evidence="2">Uncharacterized protein</fullName>
    </submittedName>
</protein>
<dbReference type="AntiFam" id="ANF00088">
    <property type="entry name" value="Shadow ORF (opposite Fdh)"/>
</dbReference>
<sequence>MVAGVEGLLPGGHDAHGVDGDVGAETVGDLADFLRHLRVLTLTGELRGVDDVGGAELLGPLQLLRINVHRDDGGRTGDLRTGDRGHAHATEAENGDGLAALDLTGVDGRTQAGHDAATQQTGGSRISIRVDLGALALMDQGLLGKRTDTQGRGQLGAVGQGHLLRRVVGVETVLQVALAAGAALATHRPPVQDDEVADLDVGDGVTDGLNDTSRLVAQQEGKLIRDVAVTVRQIRVAHTRGLDLDDDIMGTRIRNDDLGLLDRCSLASCDDSGDSSAHDILLRLVNDVVWLRYRLAKPTLII</sequence>
<feature type="region of interest" description="Disordered" evidence="1">
    <location>
        <begin position="72"/>
        <end position="92"/>
    </location>
</feature>
<evidence type="ECO:0000313" key="2">
    <source>
        <dbReference type="EMBL" id="ALC07201.1"/>
    </source>
</evidence>
<keyword evidence="2" id="KW-0614">Plasmid</keyword>
<dbReference type="EMBL" id="CP009222">
    <property type="protein sequence ID" value="ALC07201.1"/>
    <property type="molecule type" value="Genomic_DNA"/>
</dbReference>
<evidence type="ECO:0000313" key="3">
    <source>
        <dbReference type="Proteomes" id="UP000068067"/>
    </source>
</evidence>
<evidence type="ECO:0000256" key="1">
    <source>
        <dbReference type="SAM" id="MobiDB-lite"/>
    </source>
</evidence>
<accession>A0A0M4CLU8</accession>
<name>A0A0M4CLU8_9CORY</name>
<reference evidence="2 3" key="1">
    <citation type="submission" date="2014-08" db="EMBL/GenBank/DDBJ databases">
        <title>Complete genome sequence of Corynebacterium deserti GIMN1.010 (=DSM 45689), isolated from desert sand in western China.</title>
        <authorList>
            <person name="Ruckert C."/>
            <person name="Albersmeier A."/>
            <person name="Kalinowski J."/>
        </authorList>
    </citation>
    <scope>NUCLEOTIDE SEQUENCE [LARGE SCALE GENOMIC DNA]</scope>
    <source>
        <strain evidence="2 3">GIMN1.010</strain>
        <plasmid evidence="2 3">pCdes2</plasmid>
    </source>
</reference>
<gene>
    <name evidence="2" type="ORF">CDES_14480</name>
</gene>
<dbReference type="KEGG" id="cdx:CDES_14480"/>